<organism evidence="2">
    <name type="scientific">Glycine max</name>
    <name type="common">Soybean</name>
    <name type="synonym">Glycine hispida</name>
    <dbReference type="NCBI Taxonomy" id="3847"/>
    <lineage>
        <taxon>Eukaryota</taxon>
        <taxon>Viridiplantae</taxon>
        <taxon>Streptophyta</taxon>
        <taxon>Embryophyta</taxon>
        <taxon>Tracheophyta</taxon>
        <taxon>Spermatophyta</taxon>
        <taxon>Magnoliopsida</taxon>
        <taxon>eudicotyledons</taxon>
        <taxon>Gunneridae</taxon>
        <taxon>Pentapetalae</taxon>
        <taxon>rosids</taxon>
        <taxon>fabids</taxon>
        <taxon>Fabales</taxon>
        <taxon>Fabaceae</taxon>
        <taxon>Papilionoideae</taxon>
        <taxon>50 kb inversion clade</taxon>
        <taxon>NPAAA clade</taxon>
        <taxon>indigoferoid/millettioid clade</taxon>
        <taxon>Phaseoleae</taxon>
        <taxon>Glycine</taxon>
        <taxon>Glycine subgen. Soja</taxon>
    </lineage>
</organism>
<accession>A0A0R0L439</accession>
<keyword evidence="1" id="KW-0812">Transmembrane</keyword>
<dbReference type="AlphaFoldDB" id="A0A0R0L439"/>
<dbReference type="EMBL" id="CM000835">
    <property type="protein sequence ID" value="KRH71539.1"/>
    <property type="molecule type" value="Genomic_DNA"/>
</dbReference>
<evidence type="ECO:0000313" key="2">
    <source>
        <dbReference type="EMBL" id="KRH71539.1"/>
    </source>
</evidence>
<evidence type="ECO:0000313" key="3">
    <source>
        <dbReference type="EnsemblPlants" id="KRH71539"/>
    </source>
</evidence>
<feature type="transmembrane region" description="Helical" evidence="1">
    <location>
        <begin position="16"/>
        <end position="38"/>
    </location>
</feature>
<keyword evidence="4" id="KW-1185">Reference proteome</keyword>
<sequence>MTSSAPPMLLSNEHYWYSWAATQLNQCPLYLLIICHFVNLNNRRVGTKAAYESLHRMANATCALAENHHWLVSSQSCQQVHCHMLWQSE</sequence>
<evidence type="ECO:0000256" key="1">
    <source>
        <dbReference type="SAM" id="Phobius"/>
    </source>
</evidence>
<dbReference type="Proteomes" id="UP000008827">
    <property type="component" value="Chromosome 2"/>
</dbReference>
<reference evidence="2 3" key="1">
    <citation type="journal article" date="2010" name="Nature">
        <title>Genome sequence of the palaeopolyploid soybean.</title>
        <authorList>
            <person name="Schmutz J."/>
            <person name="Cannon S.B."/>
            <person name="Schlueter J."/>
            <person name="Ma J."/>
            <person name="Mitros T."/>
            <person name="Nelson W."/>
            <person name="Hyten D.L."/>
            <person name="Song Q."/>
            <person name="Thelen J.J."/>
            <person name="Cheng J."/>
            <person name="Xu D."/>
            <person name="Hellsten U."/>
            <person name="May G.D."/>
            <person name="Yu Y."/>
            <person name="Sakurai T."/>
            <person name="Umezawa T."/>
            <person name="Bhattacharyya M.K."/>
            <person name="Sandhu D."/>
            <person name="Valliyodan B."/>
            <person name="Lindquist E."/>
            <person name="Peto M."/>
            <person name="Grant D."/>
            <person name="Shu S."/>
            <person name="Goodstein D."/>
            <person name="Barry K."/>
            <person name="Futrell-Griggs M."/>
            <person name="Abernathy B."/>
            <person name="Du J."/>
            <person name="Tian Z."/>
            <person name="Zhu L."/>
            <person name="Gill N."/>
            <person name="Joshi T."/>
            <person name="Libault M."/>
            <person name="Sethuraman A."/>
            <person name="Zhang X.-C."/>
            <person name="Shinozaki K."/>
            <person name="Nguyen H.T."/>
            <person name="Wing R.A."/>
            <person name="Cregan P."/>
            <person name="Specht J."/>
            <person name="Grimwood J."/>
            <person name="Rokhsar D."/>
            <person name="Stacey G."/>
            <person name="Shoemaker R.C."/>
            <person name="Jackson S.A."/>
        </authorList>
    </citation>
    <scope>NUCLEOTIDE SEQUENCE [LARGE SCALE GENOMIC DNA]</scope>
    <source>
        <strain evidence="3">cv. Williams 82</strain>
        <tissue evidence="2">Callus</tissue>
    </source>
</reference>
<proteinExistence type="predicted"/>
<keyword evidence="1" id="KW-1133">Transmembrane helix</keyword>
<gene>
    <name evidence="2" type="ORF">GLYMA_02G153300</name>
</gene>
<reference evidence="2" key="3">
    <citation type="submission" date="2018-07" db="EMBL/GenBank/DDBJ databases">
        <title>WGS assembly of Glycine max.</title>
        <authorList>
            <person name="Schmutz J."/>
            <person name="Cannon S."/>
            <person name="Schlueter J."/>
            <person name="Ma J."/>
            <person name="Mitros T."/>
            <person name="Nelson W."/>
            <person name="Hyten D."/>
            <person name="Song Q."/>
            <person name="Thelen J."/>
            <person name="Cheng J."/>
            <person name="Xu D."/>
            <person name="Hellsten U."/>
            <person name="May G."/>
            <person name="Yu Y."/>
            <person name="Sakurai T."/>
            <person name="Umezawa T."/>
            <person name="Bhattacharyya M."/>
            <person name="Sandhu D."/>
            <person name="Valliyodan B."/>
            <person name="Lindquist E."/>
            <person name="Peto M."/>
            <person name="Grant D."/>
            <person name="Shu S."/>
            <person name="Goodstein D."/>
            <person name="Barry K."/>
            <person name="Futrell-Griggs M."/>
            <person name="Abernathy B."/>
            <person name="Du J."/>
            <person name="Tian Z."/>
            <person name="Zhu L."/>
            <person name="Gill N."/>
            <person name="Joshi T."/>
            <person name="Libault M."/>
            <person name="Sethuraman A."/>
            <person name="Zhang X."/>
            <person name="Shinozaki K."/>
            <person name="Nguyen H."/>
            <person name="Wing R."/>
            <person name="Cregan P."/>
            <person name="Specht J."/>
            <person name="Grimwood J."/>
            <person name="Rokhsar D."/>
            <person name="Stacey G."/>
            <person name="Shoemaker R."/>
            <person name="Jackson S."/>
        </authorList>
    </citation>
    <scope>NUCLEOTIDE SEQUENCE</scope>
    <source>
        <tissue evidence="2">Callus</tissue>
    </source>
</reference>
<protein>
    <submittedName>
        <fullName evidence="2 3">Uncharacterized protein</fullName>
    </submittedName>
</protein>
<evidence type="ECO:0000313" key="4">
    <source>
        <dbReference type="Proteomes" id="UP000008827"/>
    </source>
</evidence>
<dbReference type="Gramene" id="KRH71539">
    <property type="protein sequence ID" value="KRH71539"/>
    <property type="gene ID" value="GLYMA_02G153300"/>
</dbReference>
<dbReference type="EnsemblPlants" id="KRH71539">
    <property type="protein sequence ID" value="KRH71539"/>
    <property type="gene ID" value="GLYMA_02G153300"/>
</dbReference>
<reference evidence="3" key="2">
    <citation type="submission" date="2018-02" db="UniProtKB">
        <authorList>
            <consortium name="EnsemblPlants"/>
        </authorList>
    </citation>
    <scope>IDENTIFICATION</scope>
    <source>
        <strain evidence="3">Williams 82</strain>
    </source>
</reference>
<keyword evidence="1" id="KW-0472">Membrane</keyword>
<name>A0A0R0L439_SOYBN</name>
<dbReference type="InParanoid" id="A0A0R0L439"/>